<keyword evidence="3" id="KW-0032">Aminotransferase</keyword>
<protein>
    <submittedName>
        <fullName evidence="3">Aminotransferase class V-fold PLP-dependent enzyme</fullName>
    </submittedName>
</protein>
<sequence>MSIHVYPPSHAARVRPLWDLDPAITFLNHGSFGACPLRVREAQDRLRAQMEREPVRFFVRELEPLLDAALQALADFVGADAADLAFVPNATAGVNTVLRSLDLRPGDELVTTNHEYNACRNALEHAAARAGARVVVAAVPFPLDSPDDVVQAVLDGTGPRTRLALVDHVTSQTGLVFPVERIVPELARRGVETLVDGAHAPGMVPLDLRALGAAYYTGNCHKWMCAPKGAAFLHVRPDKQAQIRPLSISHGANSPRTDLSRFRLEFDWTGTHDPTPYLALPEAIRFLASLLPGGAPALAEHNRRTALAARERLCEALGAPPPAPASMIGSLATVRLPEAAGDPPAPPLFLDPLQEALFSRHGIEVPIIPFPPPRGRILRISAQIYNDPEEYARLVDALRAEGVS</sequence>
<evidence type="ECO:0000313" key="3">
    <source>
        <dbReference type="EMBL" id="TKC94611.1"/>
    </source>
</evidence>
<dbReference type="PANTHER" id="PTHR43092:SF2">
    <property type="entry name" value="HERCYNYLCYSTEINE SULFOXIDE LYASE"/>
    <property type="match status" value="1"/>
</dbReference>
<dbReference type="Pfam" id="PF00266">
    <property type="entry name" value="Aminotran_5"/>
    <property type="match status" value="1"/>
</dbReference>
<organism evidence="3 4">
    <name type="scientific">Polyangium fumosum</name>
    <dbReference type="NCBI Taxonomy" id="889272"/>
    <lineage>
        <taxon>Bacteria</taxon>
        <taxon>Pseudomonadati</taxon>
        <taxon>Myxococcota</taxon>
        <taxon>Polyangia</taxon>
        <taxon>Polyangiales</taxon>
        <taxon>Polyangiaceae</taxon>
        <taxon>Polyangium</taxon>
    </lineage>
</organism>
<dbReference type="OrthoDB" id="9804366at2"/>
<evidence type="ECO:0000259" key="2">
    <source>
        <dbReference type="Pfam" id="PF00266"/>
    </source>
</evidence>
<comment type="caution">
    <text evidence="3">The sequence shown here is derived from an EMBL/GenBank/DDBJ whole genome shotgun (WGS) entry which is preliminary data.</text>
</comment>
<dbReference type="InterPro" id="IPR015421">
    <property type="entry name" value="PyrdxlP-dep_Trfase_major"/>
</dbReference>
<dbReference type="SUPFAM" id="SSF53383">
    <property type="entry name" value="PLP-dependent transferases"/>
    <property type="match status" value="1"/>
</dbReference>
<dbReference type="GO" id="GO:0008483">
    <property type="term" value="F:transaminase activity"/>
    <property type="evidence" value="ECO:0007669"/>
    <property type="project" value="UniProtKB-KW"/>
</dbReference>
<dbReference type="PANTHER" id="PTHR43092">
    <property type="entry name" value="L-CYSTEINE DESULFHYDRASE"/>
    <property type="match status" value="1"/>
</dbReference>
<evidence type="ECO:0000256" key="1">
    <source>
        <dbReference type="ARBA" id="ARBA00022898"/>
    </source>
</evidence>
<dbReference type="RefSeq" id="WP_136935966.1">
    <property type="nucleotide sequence ID" value="NZ_SSMQ01000108.1"/>
</dbReference>
<keyword evidence="4" id="KW-1185">Reference proteome</keyword>
<reference evidence="3 4" key="1">
    <citation type="submission" date="2019-04" db="EMBL/GenBank/DDBJ databases">
        <authorList>
            <person name="Li Y."/>
            <person name="Wang J."/>
        </authorList>
    </citation>
    <scope>NUCLEOTIDE SEQUENCE [LARGE SCALE GENOMIC DNA]</scope>
    <source>
        <strain evidence="3 4">DSM 14668</strain>
    </source>
</reference>
<dbReference type="InterPro" id="IPR000192">
    <property type="entry name" value="Aminotrans_V_dom"/>
</dbReference>
<keyword evidence="3" id="KW-0808">Transferase</keyword>
<dbReference type="AlphaFoldDB" id="A0A4U1IKW8"/>
<dbReference type="Proteomes" id="UP000309215">
    <property type="component" value="Unassembled WGS sequence"/>
</dbReference>
<evidence type="ECO:0000313" key="4">
    <source>
        <dbReference type="Proteomes" id="UP000309215"/>
    </source>
</evidence>
<proteinExistence type="predicted"/>
<dbReference type="Gene3D" id="3.40.640.10">
    <property type="entry name" value="Type I PLP-dependent aspartate aminotransferase-like (Major domain)"/>
    <property type="match status" value="1"/>
</dbReference>
<dbReference type="InterPro" id="IPR015422">
    <property type="entry name" value="PyrdxlP-dep_Trfase_small"/>
</dbReference>
<name>A0A4U1IKW8_9BACT</name>
<gene>
    <name evidence="3" type="ORF">E8A74_48265</name>
</gene>
<accession>A0A4U1IKW8</accession>
<dbReference type="EMBL" id="SSMQ01000108">
    <property type="protein sequence ID" value="TKC94611.1"/>
    <property type="molecule type" value="Genomic_DNA"/>
</dbReference>
<keyword evidence="1" id="KW-0663">Pyridoxal phosphate</keyword>
<dbReference type="InterPro" id="IPR015424">
    <property type="entry name" value="PyrdxlP-dep_Trfase"/>
</dbReference>
<feature type="domain" description="Aminotransferase class V" evidence="2">
    <location>
        <begin position="65"/>
        <end position="313"/>
    </location>
</feature>
<dbReference type="Gene3D" id="3.90.1150.10">
    <property type="entry name" value="Aspartate Aminotransferase, domain 1"/>
    <property type="match status" value="1"/>
</dbReference>